<protein>
    <recommendedName>
        <fullName evidence="3">DUF4224 domain-containing protein</fullName>
    </recommendedName>
</protein>
<sequence>MLDMDALTSRQRDTLSRIACGLDTGNHPAPLKVLAEKGLIVGHRQQLPGVPPVEVVRWEVPLDVHIQWAAWCAAQPDEENE</sequence>
<dbReference type="EMBL" id="BAAARV010000025">
    <property type="protein sequence ID" value="GAA2347417.1"/>
    <property type="molecule type" value="Genomic_DNA"/>
</dbReference>
<accession>A0ABN3GA86</accession>
<keyword evidence="2" id="KW-1185">Reference proteome</keyword>
<reference evidence="1 2" key="1">
    <citation type="journal article" date="2019" name="Int. J. Syst. Evol. Microbiol.">
        <title>The Global Catalogue of Microorganisms (GCM) 10K type strain sequencing project: providing services to taxonomists for standard genome sequencing and annotation.</title>
        <authorList>
            <consortium name="The Broad Institute Genomics Platform"/>
            <consortium name="The Broad Institute Genome Sequencing Center for Infectious Disease"/>
            <person name="Wu L."/>
            <person name="Ma J."/>
        </authorList>
    </citation>
    <scope>NUCLEOTIDE SEQUENCE [LARGE SCALE GENOMIC DNA]</scope>
    <source>
        <strain evidence="1 2">JCM 3272</strain>
    </source>
</reference>
<name>A0ABN3GA86_9ACTN</name>
<dbReference type="Proteomes" id="UP001501444">
    <property type="component" value="Unassembled WGS sequence"/>
</dbReference>
<comment type="caution">
    <text evidence="1">The sequence shown here is derived from an EMBL/GenBank/DDBJ whole genome shotgun (WGS) entry which is preliminary data.</text>
</comment>
<gene>
    <name evidence="1" type="ORF">GCM10010170_034990</name>
</gene>
<organism evidence="1 2">
    <name type="scientific">Dactylosporangium salmoneum</name>
    <dbReference type="NCBI Taxonomy" id="53361"/>
    <lineage>
        <taxon>Bacteria</taxon>
        <taxon>Bacillati</taxon>
        <taxon>Actinomycetota</taxon>
        <taxon>Actinomycetes</taxon>
        <taxon>Micromonosporales</taxon>
        <taxon>Micromonosporaceae</taxon>
        <taxon>Dactylosporangium</taxon>
    </lineage>
</organism>
<evidence type="ECO:0008006" key="3">
    <source>
        <dbReference type="Google" id="ProtNLM"/>
    </source>
</evidence>
<evidence type="ECO:0000313" key="1">
    <source>
        <dbReference type="EMBL" id="GAA2347417.1"/>
    </source>
</evidence>
<proteinExistence type="predicted"/>
<evidence type="ECO:0000313" key="2">
    <source>
        <dbReference type="Proteomes" id="UP001501444"/>
    </source>
</evidence>